<dbReference type="RefSeq" id="WP_379025259.1">
    <property type="nucleotide sequence ID" value="NZ_JBHRTA010000056.1"/>
</dbReference>
<dbReference type="SUPFAM" id="SSF51182">
    <property type="entry name" value="RmlC-like cupins"/>
    <property type="match status" value="1"/>
</dbReference>
<dbReference type="PANTHER" id="PTHR36440:SF1">
    <property type="entry name" value="PUTATIVE (AFU_ORTHOLOGUE AFUA_8G07350)-RELATED"/>
    <property type="match status" value="1"/>
</dbReference>
<dbReference type="EMBL" id="JBHRTA010000056">
    <property type="protein sequence ID" value="MFC3199536.1"/>
    <property type="molecule type" value="Genomic_DNA"/>
</dbReference>
<proteinExistence type="predicted"/>
<dbReference type="Proteomes" id="UP001595526">
    <property type="component" value="Unassembled WGS sequence"/>
</dbReference>
<feature type="domain" description="Cupin type-2" evidence="1">
    <location>
        <begin position="48"/>
        <end position="108"/>
    </location>
</feature>
<dbReference type="InterPro" id="IPR014710">
    <property type="entry name" value="RmlC-like_jellyroll"/>
</dbReference>
<accession>A0ABV7JTU2</accession>
<name>A0ABV7JTU2_9SPHI</name>
<gene>
    <name evidence="2" type="ORF">ACFOET_18110</name>
</gene>
<dbReference type="InterPro" id="IPR011051">
    <property type="entry name" value="RmlC_Cupin_sf"/>
</dbReference>
<comment type="caution">
    <text evidence="2">The sequence shown here is derived from an EMBL/GenBank/DDBJ whole genome shotgun (WGS) entry which is preliminary data.</text>
</comment>
<organism evidence="2 3">
    <name type="scientific">Parapedobacter deserti</name>
    <dbReference type="NCBI Taxonomy" id="1912957"/>
    <lineage>
        <taxon>Bacteria</taxon>
        <taxon>Pseudomonadati</taxon>
        <taxon>Bacteroidota</taxon>
        <taxon>Sphingobacteriia</taxon>
        <taxon>Sphingobacteriales</taxon>
        <taxon>Sphingobacteriaceae</taxon>
        <taxon>Parapedobacter</taxon>
    </lineage>
</organism>
<protein>
    <submittedName>
        <fullName evidence="2">Cupin domain-containing protein</fullName>
    </submittedName>
</protein>
<evidence type="ECO:0000259" key="1">
    <source>
        <dbReference type="Pfam" id="PF07883"/>
    </source>
</evidence>
<dbReference type="Pfam" id="PF07883">
    <property type="entry name" value="Cupin_2"/>
    <property type="match status" value="1"/>
</dbReference>
<evidence type="ECO:0000313" key="3">
    <source>
        <dbReference type="Proteomes" id="UP001595526"/>
    </source>
</evidence>
<sequence>MKQKSDHTETIILAKGQGRIYNCGTMTAIFKADENETKEKYSVSEWWLEPNSEGPGAHSHEKNDEVFFVLEGTISFFVGDKWVDADKGSFLRIPAQTTHDFKNKTDKKSGLLNFLTPGGFEKNMPSIVKWFEDNK</sequence>
<dbReference type="Gene3D" id="2.60.120.10">
    <property type="entry name" value="Jelly Rolls"/>
    <property type="match status" value="1"/>
</dbReference>
<evidence type="ECO:0000313" key="2">
    <source>
        <dbReference type="EMBL" id="MFC3199536.1"/>
    </source>
</evidence>
<dbReference type="PANTHER" id="PTHR36440">
    <property type="entry name" value="PUTATIVE (AFU_ORTHOLOGUE AFUA_8G07350)-RELATED"/>
    <property type="match status" value="1"/>
</dbReference>
<keyword evidence="3" id="KW-1185">Reference proteome</keyword>
<dbReference type="InterPro" id="IPR013096">
    <property type="entry name" value="Cupin_2"/>
</dbReference>
<reference evidence="3" key="1">
    <citation type="journal article" date="2019" name="Int. J. Syst. Evol. Microbiol.">
        <title>The Global Catalogue of Microorganisms (GCM) 10K type strain sequencing project: providing services to taxonomists for standard genome sequencing and annotation.</title>
        <authorList>
            <consortium name="The Broad Institute Genomics Platform"/>
            <consortium name="The Broad Institute Genome Sequencing Center for Infectious Disease"/>
            <person name="Wu L."/>
            <person name="Ma J."/>
        </authorList>
    </citation>
    <scope>NUCLEOTIDE SEQUENCE [LARGE SCALE GENOMIC DNA]</scope>
    <source>
        <strain evidence="3">KCTC 52416</strain>
    </source>
</reference>
<dbReference type="InterPro" id="IPR053146">
    <property type="entry name" value="QDO-like"/>
</dbReference>